<evidence type="ECO:0000259" key="5">
    <source>
        <dbReference type="PROSITE" id="PS50931"/>
    </source>
</evidence>
<proteinExistence type="inferred from homology"/>
<dbReference type="SUPFAM" id="SSF46785">
    <property type="entry name" value="Winged helix' DNA-binding domain"/>
    <property type="match status" value="1"/>
</dbReference>
<keyword evidence="3" id="KW-0238">DNA-binding</keyword>
<dbReference type="GO" id="GO:0043565">
    <property type="term" value="F:sequence-specific DNA binding"/>
    <property type="evidence" value="ECO:0007669"/>
    <property type="project" value="TreeGrafter"/>
</dbReference>
<dbReference type="InterPro" id="IPR058163">
    <property type="entry name" value="LysR-type_TF_proteobact-type"/>
</dbReference>
<protein>
    <submittedName>
        <fullName evidence="6">Transcriptional regulator, LysR family</fullName>
    </submittedName>
</protein>
<organism evidence="6">
    <name type="scientific">hydrothermal vent metagenome</name>
    <dbReference type="NCBI Taxonomy" id="652676"/>
    <lineage>
        <taxon>unclassified sequences</taxon>
        <taxon>metagenomes</taxon>
        <taxon>ecological metagenomes</taxon>
    </lineage>
</organism>
<name>A0A3B1AX07_9ZZZZ</name>
<dbReference type="InterPro" id="IPR036390">
    <property type="entry name" value="WH_DNA-bd_sf"/>
</dbReference>
<dbReference type="Gene3D" id="1.10.10.10">
    <property type="entry name" value="Winged helix-like DNA-binding domain superfamily/Winged helix DNA-binding domain"/>
    <property type="match status" value="1"/>
</dbReference>
<dbReference type="Pfam" id="PF00126">
    <property type="entry name" value="HTH_1"/>
    <property type="match status" value="1"/>
</dbReference>
<dbReference type="PROSITE" id="PS50931">
    <property type="entry name" value="HTH_LYSR"/>
    <property type="match status" value="1"/>
</dbReference>
<evidence type="ECO:0000256" key="2">
    <source>
        <dbReference type="ARBA" id="ARBA00023015"/>
    </source>
</evidence>
<dbReference type="Pfam" id="PF03466">
    <property type="entry name" value="LysR_substrate"/>
    <property type="match status" value="1"/>
</dbReference>
<feature type="domain" description="HTH lysR-type" evidence="5">
    <location>
        <begin position="4"/>
        <end position="61"/>
    </location>
</feature>
<dbReference type="InterPro" id="IPR005119">
    <property type="entry name" value="LysR_subst-bd"/>
</dbReference>
<evidence type="ECO:0000256" key="4">
    <source>
        <dbReference type="ARBA" id="ARBA00023163"/>
    </source>
</evidence>
<comment type="similarity">
    <text evidence="1">Belongs to the LysR transcriptional regulatory family.</text>
</comment>
<evidence type="ECO:0000256" key="3">
    <source>
        <dbReference type="ARBA" id="ARBA00023125"/>
    </source>
</evidence>
<evidence type="ECO:0000256" key="1">
    <source>
        <dbReference type="ARBA" id="ARBA00009437"/>
    </source>
</evidence>
<sequence>MNSIDWDGFRYFIAAAETGSLSAAAKLLDSNQPTIGRQIDALEAALEIKLFQRHAKGLTLTQEGAYILQQSQSMRSLVVKATRTMQEKKEDISGSVKIAIPEGLCIEILLPELSKFYQQHPSINLILNVSPNTANLTSGEADIAIRLFRPDNANLVVTHIGDMEMGLYASKSYSQAHDRIDKLSDLKHHAVILYGDTLSALPENQWLEKQISASRCILRSDNTTTRLKATKLGLGISIQPQLFSIRNNDLQRLIKDAVIPGHEIWLVYHQDLRNTQRVRAVVTFIHSTLRAFL</sequence>
<dbReference type="GO" id="GO:0003700">
    <property type="term" value="F:DNA-binding transcription factor activity"/>
    <property type="evidence" value="ECO:0007669"/>
    <property type="project" value="InterPro"/>
</dbReference>
<keyword evidence="2" id="KW-0805">Transcription regulation</keyword>
<reference evidence="6" key="1">
    <citation type="submission" date="2018-06" db="EMBL/GenBank/DDBJ databases">
        <authorList>
            <person name="Zhirakovskaya E."/>
        </authorList>
    </citation>
    <scope>NUCLEOTIDE SEQUENCE</scope>
</reference>
<keyword evidence="4" id="KW-0804">Transcription</keyword>
<dbReference type="EMBL" id="UOFY01000027">
    <property type="protein sequence ID" value="VAX08292.1"/>
    <property type="molecule type" value="Genomic_DNA"/>
</dbReference>
<dbReference type="GO" id="GO:0006351">
    <property type="term" value="P:DNA-templated transcription"/>
    <property type="evidence" value="ECO:0007669"/>
    <property type="project" value="TreeGrafter"/>
</dbReference>
<evidence type="ECO:0000313" key="6">
    <source>
        <dbReference type="EMBL" id="VAX08292.1"/>
    </source>
</evidence>
<dbReference type="InterPro" id="IPR000847">
    <property type="entry name" value="LysR_HTH_N"/>
</dbReference>
<dbReference type="InterPro" id="IPR036388">
    <property type="entry name" value="WH-like_DNA-bd_sf"/>
</dbReference>
<dbReference type="Gene3D" id="3.40.190.290">
    <property type="match status" value="1"/>
</dbReference>
<gene>
    <name evidence="6" type="ORF">MNBD_GAMMA25-511</name>
</gene>
<dbReference type="SUPFAM" id="SSF53850">
    <property type="entry name" value="Periplasmic binding protein-like II"/>
    <property type="match status" value="1"/>
</dbReference>
<accession>A0A3B1AX07</accession>
<dbReference type="PANTHER" id="PTHR30537">
    <property type="entry name" value="HTH-TYPE TRANSCRIPTIONAL REGULATOR"/>
    <property type="match status" value="1"/>
</dbReference>
<dbReference type="PANTHER" id="PTHR30537:SF3">
    <property type="entry name" value="TRANSCRIPTIONAL REGULATORY PROTEIN"/>
    <property type="match status" value="1"/>
</dbReference>
<dbReference type="AlphaFoldDB" id="A0A3B1AX07"/>